<accession>A0ACB9QMZ2</accession>
<organism evidence="1 2">
    <name type="scientific">Melastoma candidum</name>
    <dbReference type="NCBI Taxonomy" id="119954"/>
    <lineage>
        <taxon>Eukaryota</taxon>
        <taxon>Viridiplantae</taxon>
        <taxon>Streptophyta</taxon>
        <taxon>Embryophyta</taxon>
        <taxon>Tracheophyta</taxon>
        <taxon>Spermatophyta</taxon>
        <taxon>Magnoliopsida</taxon>
        <taxon>eudicotyledons</taxon>
        <taxon>Gunneridae</taxon>
        <taxon>Pentapetalae</taxon>
        <taxon>rosids</taxon>
        <taxon>malvids</taxon>
        <taxon>Myrtales</taxon>
        <taxon>Melastomataceae</taxon>
        <taxon>Melastomatoideae</taxon>
        <taxon>Melastomateae</taxon>
        <taxon>Melastoma</taxon>
    </lineage>
</organism>
<keyword evidence="2" id="KW-1185">Reference proteome</keyword>
<evidence type="ECO:0000313" key="1">
    <source>
        <dbReference type="EMBL" id="KAI4367701.1"/>
    </source>
</evidence>
<gene>
    <name evidence="1" type="ORF">MLD38_023409</name>
</gene>
<evidence type="ECO:0000313" key="2">
    <source>
        <dbReference type="Proteomes" id="UP001057402"/>
    </source>
</evidence>
<proteinExistence type="predicted"/>
<dbReference type="Proteomes" id="UP001057402">
    <property type="component" value="Chromosome 6"/>
</dbReference>
<sequence length="100" mass="11304">MTNTIRAVATFRQMLKRWRHESTPPRAPSRVPAGHVAVYVGSNRKRYVVRATYLNHPTFKQVLAEAEEEFGFPAEGPLVIPCEESLFEDILAALGSRSDY</sequence>
<comment type="caution">
    <text evidence="1">The sequence shown here is derived from an EMBL/GenBank/DDBJ whole genome shotgun (WGS) entry which is preliminary data.</text>
</comment>
<name>A0ACB9QMZ2_9MYRT</name>
<protein>
    <submittedName>
        <fullName evidence="1">Uncharacterized protein</fullName>
    </submittedName>
</protein>
<dbReference type="EMBL" id="CM042885">
    <property type="protein sequence ID" value="KAI4367701.1"/>
    <property type="molecule type" value="Genomic_DNA"/>
</dbReference>
<reference evidence="2" key="1">
    <citation type="journal article" date="2023" name="Front. Plant Sci.">
        <title>Chromosomal-level genome assembly of Melastoma candidum provides insights into trichome evolution.</title>
        <authorList>
            <person name="Zhong Y."/>
            <person name="Wu W."/>
            <person name="Sun C."/>
            <person name="Zou P."/>
            <person name="Liu Y."/>
            <person name="Dai S."/>
            <person name="Zhou R."/>
        </authorList>
    </citation>
    <scope>NUCLEOTIDE SEQUENCE [LARGE SCALE GENOMIC DNA]</scope>
</reference>